<evidence type="ECO:0000313" key="1">
    <source>
        <dbReference type="EMBL" id="PNT35071.1"/>
    </source>
</evidence>
<dbReference type="EMBL" id="CM009294">
    <property type="protein sequence ID" value="PNT35071.1"/>
    <property type="molecule type" value="Genomic_DNA"/>
</dbReference>
<protein>
    <submittedName>
        <fullName evidence="1">Uncharacterized protein</fullName>
    </submittedName>
</protein>
<evidence type="ECO:0000313" key="2">
    <source>
        <dbReference type="Proteomes" id="UP000006729"/>
    </source>
</evidence>
<dbReference type="AlphaFoldDB" id="A0A2K2AC13"/>
<proteinExistence type="predicted"/>
<organism evidence="1 2">
    <name type="scientific">Populus trichocarpa</name>
    <name type="common">Western balsam poplar</name>
    <name type="synonym">Populus balsamifera subsp. trichocarpa</name>
    <dbReference type="NCBI Taxonomy" id="3694"/>
    <lineage>
        <taxon>Eukaryota</taxon>
        <taxon>Viridiplantae</taxon>
        <taxon>Streptophyta</taxon>
        <taxon>Embryophyta</taxon>
        <taxon>Tracheophyta</taxon>
        <taxon>Spermatophyta</taxon>
        <taxon>Magnoliopsida</taxon>
        <taxon>eudicotyledons</taxon>
        <taxon>Gunneridae</taxon>
        <taxon>Pentapetalae</taxon>
        <taxon>rosids</taxon>
        <taxon>fabids</taxon>
        <taxon>Malpighiales</taxon>
        <taxon>Salicaceae</taxon>
        <taxon>Saliceae</taxon>
        <taxon>Populus</taxon>
    </lineage>
</organism>
<accession>A0A2K2AC13</accession>
<reference evidence="1 2" key="1">
    <citation type="journal article" date="2006" name="Science">
        <title>The genome of black cottonwood, Populus trichocarpa (Torr. &amp; Gray).</title>
        <authorList>
            <person name="Tuskan G.A."/>
            <person name="Difazio S."/>
            <person name="Jansson S."/>
            <person name="Bohlmann J."/>
            <person name="Grigoriev I."/>
            <person name="Hellsten U."/>
            <person name="Putnam N."/>
            <person name="Ralph S."/>
            <person name="Rombauts S."/>
            <person name="Salamov A."/>
            <person name="Schein J."/>
            <person name="Sterck L."/>
            <person name="Aerts A."/>
            <person name="Bhalerao R.R."/>
            <person name="Bhalerao R.P."/>
            <person name="Blaudez D."/>
            <person name="Boerjan W."/>
            <person name="Brun A."/>
            <person name="Brunner A."/>
            <person name="Busov V."/>
            <person name="Campbell M."/>
            <person name="Carlson J."/>
            <person name="Chalot M."/>
            <person name="Chapman J."/>
            <person name="Chen G.L."/>
            <person name="Cooper D."/>
            <person name="Coutinho P.M."/>
            <person name="Couturier J."/>
            <person name="Covert S."/>
            <person name="Cronk Q."/>
            <person name="Cunningham R."/>
            <person name="Davis J."/>
            <person name="Degroeve S."/>
            <person name="Dejardin A."/>
            <person name="Depamphilis C."/>
            <person name="Detter J."/>
            <person name="Dirks B."/>
            <person name="Dubchak I."/>
            <person name="Duplessis S."/>
            <person name="Ehlting J."/>
            <person name="Ellis B."/>
            <person name="Gendler K."/>
            <person name="Goodstein D."/>
            <person name="Gribskov M."/>
            <person name="Grimwood J."/>
            <person name="Groover A."/>
            <person name="Gunter L."/>
            <person name="Hamberger B."/>
            <person name="Heinze B."/>
            <person name="Helariutta Y."/>
            <person name="Henrissat B."/>
            <person name="Holligan D."/>
            <person name="Holt R."/>
            <person name="Huang W."/>
            <person name="Islam-Faridi N."/>
            <person name="Jones S."/>
            <person name="Jones-Rhoades M."/>
            <person name="Jorgensen R."/>
            <person name="Joshi C."/>
            <person name="Kangasjarvi J."/>
            <person name="Karlsson J."/>
            <person name="Kelleher C."/>
            <person name="Kirkpatrick R."/>
            <person name="Kirst M."/>
            <person name="Kohler A."/>
            <person name="Kalluri U."/>
            <person name="Larimer F."/>
            <person name="Leebens-Mack J."/>
            <person name="Leple J.C."/>
            <person name="Locascio P."/>
            <person name="Lou Y."/>
            <person name="Lucas S."/>
            <person name="Martin F."/>
            <person name="Montanini B."/>
            <person name="Napoli C."/>
            <person name="Nelson D.R."/>
            <person name="Nelson C."/>
            <person name="Nieminen K."/>
            <person name="Nilsson O."/>
            <person name="Pereda V."/>
            <person name="Peter G."/>
            <person name="Philippe R."/>
            <person name="Pilate G."/>
            <person name="Poliakov A."/>
            <person name="Razumovskaya J."/>
            <person name="Richardson P."/>
            <person name="Rinaldi C."/>
            <person name="Ritland K."/>
            <person name="Rouze P."/>
            <person name="Ryaboy D."/>
            <person name="Schmutz J."/>
            <person name="Schrader J."/>
            <person name="Segerman B."/>
            <person name="Shin H."/>
            <person name="Siddiqui A."/>
            <person name="Sterky F."/>
            <person name="Terry A."/>
            <person name="Tsai C.J."/>
            <person name="Uberbacher E."/>
            <person name="Unneberg P."/>
            <person name="Vahala J."/>
            <person name="Wall K."/>
            <person name="Wessler S."/>
            <person name="Yang G."/>
            <person name="Yin T."/>
            <person name="Douglas C."/>
            <person name="Marra M."/>
            <person name="Sandberg G."/>
            <person name="Van de Peer Y."/>
            <person name="Rokhsar D."/>
        </authorList>
    </citation>
    <scope>NUCLEOTIDE SEQUENCE [LARGE SCALE GENOMIC DNA]</scope>
    <source>
        <strain evidence="2">cv. Nisqually</strain>
    </source>
</reference>
<sequence length="120" mass="13701">MFNPDQLEAALASAWKKLQDSLHQLEAKSTDSLQDILTPAFYYQMNELYVSTIKPSLDMLKTLLLADTSSILYLSSLQPMFDTIFLIVYLSICHRLDSISMENEKVALEQLFIPGHLKPF</sequence>
<gene>
    <name evidence="1" type="ORF">POPTR_005G054200</name>
</gene>
<dbReference type="Proteomes" id="UP000006729">
    <property type="component" value="Chromosome 5"/>
</dbReference>
<name>A0A2K2AC13_POPTR</name>
<dbReference type="InParanoid" id="A0A2K2AC13"/>
<keyword evidence="2" id="KW-1185">Reference proteome</keyword>